<keyword evidence="1" id="KW-0812">Transmembrane</keyword>
<dbReference type="STRING" id="299255.SAMN02745129_3533"/>
<keyword evidence="1" id="KW-1133">Transmembrane helix</keyword>
<dbReference type="InterPro" id="IPR014717">
    <property type="entry name" value="Transl_elong_EF1B/ribsomal_bS6"/>
</dbReference>
<keyword evidence="1" id="KW-0472">Membrane</keyword>
<dbReference type="GO" id="GO:0043107">
    <property type="term" value="P:type IV pilus-dependent motility"/>
    <property type="evidence" value="ECO:0007669"/>
    <property type="project" value="InterPro"/>
</dbReference>
<dbReference type="InterPro" id="IPR007445">
    <property type="entry name" value="PilO"/>
</dbReference>
<evidence type="ECO:0000256" key="1">
    <source>
        <dbReference type="SAM" id="Phobius"/>
    </source>
</evidence>
<dbReference type="AlphaFoldDB" id="A0A1M5XHL9"/>
<evidence type="ECO:0000313" key="2">
    <source>
        <dbReference type="EMBL" id="SHH99004.1"/>
    </source>
</evidence>
<proteinExistence type="predicted"/>
<keyword evidence="3" id="KW-1185">Reference proteome</keyword>
<gene>
    <name evidence="2" type="ORF">SAMN02745129_3533</name>
</gene>
<name>A0A1M5XHL9_9GAMM</name>
<dbReference type="Gene3D" id="1.10.287.540">
    <property type="entry name" value="Helix hairpin bin"/>
    <property type="match status" value="1"/>
</dbReference>
<dbReference type="OrthoDB" id="9802133at2"/>
<sequence length="196" mass="22154">MNLNDINELEFENIGSWPKPAKIGFAVILAALLFTAGYFLLIKDSVAQLEQLQQKEVALKDEFQRKYQLAANLPRYLEELAEMQALFDQLVAMLPTEHEMSALLDSVTFLATDASLDIRSLNWLPEQQKEFYIEIPIEMELQGDYHHIGQFSAGVAGLSRIVSLHDFSIERGDGPLGMKVVAKTYRFAEQTEGESQ</sequence>
<evidence type="ECO:0000313" key="3">
    <source>
        <dbReference type="Proteomes" id="UP000184268"/>
    </source>
</evidence>
<dbReference type="PIRSF" id="PIRSF016482">
    <property type="entry name" value="PilO"/>
    <property type="match status" value="1"/>
</dbReference>
<dbReference type="Proteomes" id="UP000184268">
    <property type="component" value="Unassembled WGS sequence"/>
</dbReference>
<protein>
    <submittedName>
        <fullName evidence="2">Type IV pilus assembly protein PilO</fullName>
    </submittedName>
</protein>
<reference evidence="3" key="1">
    <citation type="submission" date="2016-11" db="EMBL/GenBank/DDBJ databases">
        <authorList>
            <person name="Varghese N."/>
            <person name="Submissions S."/>
        </authorList>
    </citation>
    <scope>NUCLEOTIDE SEQUENCE [LARGE SCALE GENOMIC DNA]</scope>
    <source>
        <strain evidence="3">DSM 16917</strain>
    </source>
</reference>
<dbReference type="PANTHER" id="PTHR39555">
    <property type="entry name" value="FIMBRIAL ASSEMBLY PROTEIN PILO-LIKE PROTEIN-RELATED"/>
    <property type="match status" value="1"/>
</dbReference>
<dbReference type="EMBL" id="FQXG01000005">
    <property type="protein sequence ID" value="SHH99004.1"/>
    <property type="molecule type" value="Genomic_DNA"/>
</dbReference>
<organism evidence="2 3">
    <name type="scientific">Ferrimonas marina</name>
    <dbReference type="NCBI Taxonomy" id="299255"/>
    <lineage>
        <taxon>Bacteria</taxon>
        <taxon>Pseudomonadati</taxon>
        <taxon>Pseudomonadota</taxon>
        <taxon>Gammaproteobacteria</taxon>
        <taxon>Alteromonadales</taxon>
        <taxon>Ferrimonadaceae</taxon>
        <taxon>Ferrimonas</taxon>
    </lineage>
</organism>
<feature type="transmembrane region" description="Helical" evidence="1">
    <location>
        <begin position="23"/>
        <end position="42"/>
    </location>
</feature>
<dbReference type="RefSeq" id="WP_067665870.1">
    <property type="nucleotide sequence ID" value="NZ_FQXG01000005.1"/>
</dbReference>
<dbReference type="Pfam" id="PF04350">
    <property type="entry name" value="PilO"/>
    <property type="match status" value="1"/>
</dbReference>
<dbReference type="PANTHER" id="PTHR39555:SF1">
    <property type="entry name" value="TYPE IV PILUS INNER MEMBRANE COMPONENT PILO"/>
    <property type="match status" value="1"/>
</dbReference>
<dbReference type="Gene3D" id="3.30.70.60">
    <property type="match status" value="1"/>
</dbReference>
<accession>A0A1M5XHL9</accession>
<dbReference type="GO" id="GO:0043683">
    <property type="term" value="P:type IV pilus assembly"/>
    <property type="evidence" value="ECO:0007669"/>
    <property type="project" value="InterPro"/>
</dbReference>